<keyword evidence="1" id="KW-0732">Signal</keyword>
<evidence type="ECO:0000313" key="2">
    <source>
        <dbReference type="EMBL" id="KAK3609454.1"/>
    </source>
</evidence>
<reference evidence="2" key="2">
    <citation type="journal article" date="2021" name="Genome Biol. Evol.">
        <title>Developing a high-quality reference genome for a parasitic bivalve with doubly uniparental inheritance (Bivalvia: Unionida).</title>
        <authorList>
            <person name="Smith C.H."/>
        </authorList>
    </citation>
    <scope>NUCLEOTIDE SEQUENCE</scope>
    <source>
        <strain evidence="2">CHS0354</strain>
        <tissue evidence="2">Mantle</tissue>
    </source>
</reference>
<name>A0AAE0TGB9_9BIVA</name>
<gene>
    <name evidence="2" type="ORF">CHS0354_020390</name>
</gene>
<protein>
    <submittedName>
        <fullName evidence="2">Uncharacterized protein</fullName>
    </submittedName>
</protein>
<feature type="non-terminal residue" evidence="2">
    <location>
        <position position="58"/>
    </location>
</feature>
<sequence>MQQKLMRQQILLYLIAVVTSTQSPTTITSNQSPTMNAATIDTVTSALPAVGVSRSVDT</sequence>
<comment type="caution">
    <text evidence="2">The sequence shown here is derived from an EMBL/GenBank/DDBJ whole genome shotgun (WGS) entry which is preliminary data.</text>
</comment>
<reference evidence="2" key="1">
    <citation type="journal article" date="2021" name="Genome Biol. Evol.">
        <title>A High-Quality Reference Genome for a Parasitic Bivalve with Doubly Uniparental Inheritance (Bivalvia: Unionida).</title>
        <authorList>
            <person name="Smith C.H."/>
        </authorList>
    </citation>
    <scope>NUCLEOTIDE SEQUENCE</scope>
    <source>
        <strain evidence="2">CHS0354</strain>
    </source>
</reference>
<dbReference type="Proteomes" id="UP001195483">
    <property type="component" value="Unassembled WGS sequence"/>
</dbReference>
<dbReference type="EMBL" id="JAEAOA010001239">
    <property type="protein sequence ID" value="KAK3609454.1"/>
    <property type="molecule type" value="Genomic_DNA"/>
</dbReference>
<dbReference type="AlphaFoldDB" id="A0AAE0TGB9"/>
<keyword evidence="3" id="KW-1185">Reference proteome</keyword>
<evidence type="ECO:0000256" key="1">
    <source>
        <dbReference type="SAM" id="SignalP"/>
    </source>
</evidence>
<feature type="signal peptide" evidence="1">
    <location>
        <begin position="1"/>
        <end position="20"/>
    </location>
</feature>
<accession>A0AAE0TGB9</accession>
<reference evidence="2" key="3">
    <citation type="submission" date="2023-05" db="EMBL/GenBank/DDBJ databases">
        <authorList>
            <person name="Smith C.H."/>
        </authorList>
    </citation>
    <scope>NUCLEOTIDE SEQUENCE</scope>
    <source>
        <strain evidence="2">CHS0354</strain>
        <tissue evidence="2">Mantle</tissue>
    </source>
</reference>
<proteinExistence type="predicted"/>
<organism evidence="2 3">
    <name type="scientific">Potamilus streckersoni</name>
    <dbReference type="NCBI Taxonomy" id="2493646"/>
    <lineage>
        <taxon>Eukaryota</taxon>
        <taxon>Metazoa</taxon>
        <taxon>Spiralia</taxon>
        <taxon>Lophotrochozoa</taxon>
        <taxon>Mollusca</taxon>
        <taxon>Bivalvia</taxon>
        <taxon>Autobranchia</taxon>
        <taxon>Heteroconchia</taxon>
        <taxon>Palaeoheterodonta</taxon>
        <taxon>Unionida</taxon>
        <taxon>Unionoidea</taxon>
        <taxon>Unionidae</taxon>
        <taxon>Ambleminae</taxon>
        <taxon>Lampsilini</taxon>
        <taxon>Potamilus</taxon>
    </lineage>
</organism>
<feature type="chain" id="PRO_5042202965" evidence="1">
    <location>
        <begin position="21"/>
        <end position="58"/>
    </location>
</feature>
<evidence type="ECO:0000313" key="3">
    <source>
        <dbReference type="Proteomes" id="UP001195483"/>
    </source>
</evidence>